<reference evidence="7 8" key="1">
    <citation type="submission" date="2017-04" db="EMBL/GenBank/DDBJ databases">
        <authorList>
            <person name="Afonso C.L."/>
            <person name="Miller P.J."/>
            <person name="Scott M.A."/>
            <person name="Spackman E."/>
            <person name="Goraichik I."/>
            <person name="Dimitrov K.M."/>
            <person name="Suarez D.L."/>
            <person name="Swayne D.E."/>
        </authorList>
    </citation>
    <scope>NUCLEOTIDE SEQUENCE [LARGE SCALE GENOMIC DNA]</scope>
    <source>
        <strain evidence="7 8">CGMCC 1.12644</strain>
    </source>
</reference>
<evidence type="ECO:0000256" key="3">
    <source>
        <dbReference type="ARBA" id="ARBA00022989"/>
    </source>
</evidence>
<evidence type="ECO:0000259" key="6">
    <source>
        <dbReference type="Pfam" id="PF06271"/>
    </source>
</evidence>
<accession>A0A1W1YYQ9</accession>
<dbReference type="GO" id="GO:0016020">
    <property type="term" value="C:membrane"/>
    <property type="evidence" value="ECO:0007669"/>
    <property type="project" value="UniProtKB-SubCell"/>
</dbReference>
<keyword evidence="2 5" id="KW-0812">Transmembrane</keyword>
<evidence type="ECO:0000256" key="2">
    <source>
        <dbReference type="ARBA" id="ARBA00022692"/>
    </source>
</evidence>
<name>A0A1W1YYQ9_9RHOB</name>
<organism evidence="7 8">
    <name type="scientific">Primorskyibacter flagellatus</name>
    <dbReference type="NCBI Taxonomy" id="1387277"/>
    <lineage>
        <taxon>Bacteria</taxon>
        <taxon>Pseudomonadati</taxon>
        <taxon>Pseudomonadota</taxon>
        <taxon>Alphaproteobacteria</taxon>
        <taxon>Rhodobacterales</taxon>
        <taxon>Roseobacteraceae</taxon>
        <taxon>Primorskyibacter</taxon>
    </lineage>
</organism>
<evidence type="ECO:0000256" key="1">
    <source>
        <dbReference type="ARBA" id="ARBA00004141"/>
    </source>
</evidence>
<feature type="transmembrane region" description="Helical" evidence="5">
    <location>
        <begin position="28"/>
        <end position="53"/>
    </location>
</feature>
<keyword evidence="4 5" id="KW-0472">Membrane</keyword>
<protein>
    <submittedName>
        <fullName evidence="7">RDD family protein</fullName>
    </submittedName>
</protein>
<gene>
    <name evidence="7" type="ORF">SAMN06295998_10157</name>
</gene>
<dbReference type="EMBL" id="FWYD01000001">
    <property type="protein sequence ID" value="SMC40828.1"/>
    <property type="molecule type" value="Genomic_DNA"/>
</dbReference>
<dbReference type="STRING" id="1387277.SAMN06295998_10157"/>
<keyword evidence="8" id="KW-1185">Reference proteome</keyword>
<sequence length="150" mass="16629">MTMTQTRYILPDPAMQPEFYAGIPTKRLLAWVVDTAITLALMVPAVVLTAFTGLFFLPFLYLVVGFVYRVATLSGGSATWGMRMMAMELRDQQGARFDFGQAFLHTLGYSLSWAFAPAQLVSMVLMLTTDRAQGLTDIFMGSVAINRRAL</sequence>
<evidence type="ECO:0000313" key="8">
    <source>
        <dbReference type="Proteomes" id="UP000192330"/>
    </source>
</evidence>
<feature type="domain" description="RDD" evidence="6">
    <location>
        <begin position="24"/>
        <end position="141"/>
    </location>
</feature>
<dbReference type="Pfam" id="PF06271">
    <property type="entry name" value="RDD"/>
    <property type="match status" value="1"/>
</dbReference>
<dbReference type="AlphaFoldDB" id="A0A1W1YYQ9"/>
<evidence type="ECO:0000313" key="7">
    <source>
        <dbReference type="EMBL" id="SMC40828.1"/>
    </source>
</evidence>
<proteinExistence type="predicted"/>
<dbReference type="Proteomes" id="UP000192330">
    <property type="component" value="Unassembled WGS sequence"/>
</dbReference>
<evidence type="ECO:0000256" key="5">
    <source>
        <dbReference type="SAM" id="Phobius"/>
    </source>
</evidence>
<evidence type="ECO:0000256" key="4">
    <source>
        <dbReference type="ARBA" id="ARBA00023136"/>
    </source>
</evidence>
<comment type="subcellular location">
    <subcellularLocation>
        <location evidence="1">Membrane</location>
        <topology evidence="1">Multi-pass membrane protein</topology>
    </subcellularLocation>
</comment>
<feature type="transmembrane region" description="Helical" evidence="5">
    <location>
        <begin position="59"/>
        <end position="81"/>
    </location>
</feature>
<dbReference type="InterPro" id="IPR010432">
    <property type="entry name" value="RDD"/>
</dbReference>
<keyword evidence="3 5" id="KW-1133">Transmembrane helix</keyword>